<feature type="domain" description="HTH merR-type" evidence="2">
    <location>
        <begin position="1"/>
        <end position="68"/>
    </location>
</feature>
<dbReference type="PROSITE" id="PS50937">
    <property type="entry name" value="HTH_MERR_2"/>
    <property type="match status" value="1"/>
</dbReference>
<gene>
    <name evidence="3" type="ORF">V1634_06640</name>
</gene>
<dbReference type="InterPro" id="IPR009061">
    <property type="entry name" value="DNA-bd_dom_put_sf"/>
</dbReference>
<dbReference type="InterPro" id="IPR000551">
    <property type="entry name" value="MerR-type_HTH_dom"/>
</dbReference>
<organism evidence="3 4">
    <name type="scientific">Plantactinospora veratri</name>
    <dbReference type="NCBI Taxonomy" id="1436122"/>
    <lineage>
        <taxon>Bacteria</taxon>
        <taxon>Bacillati</taxon>
        <taxon>Actinomycetota</taxon>
        <taxon>Actinomycetes</taxon>
        <taxon>Micromonosporales</taxon>
        <taxon>Micromonosporaceae</taxon>
        <taxon>Plantactinospora</taxon>
    </lineage>
</organism>
<accession>A0ABU7S989</accession>
<dbReference type="CDD" id="cd01282">
    <property type="entry name" value="HTH_MerR-like_sg3"/>
    <property type="match status" value="1"/>
</dbReference>
<dbReference type="Pfam" id="PF13411">
    <property type="entry name" value="MerR_1"/>
    <property type="match status" value="1"/>
</dbReference>
<evidence type="ECO:0000259" key="2">
    <source>
        <dbReference type="PROSITE" id="PS50937"/>
    </source>
</evidence>
<dbReference type="PRINTS" id="PR00040">
    <property type="entry name" value="HTHMERR"/>
</dbReference>
<dbReference type="RefSeq" id="WP_331206858.1">
    <property type="nucleotide sequence ID" value="NZ_JAZGQL010000005.1"/>
</dbReference>
<protein>
    <submittedName>
        <fullName evidence="3">MerR family transcriptional regulator</fullName>
    </submittedName>
</protein>
<dbReference type="EMBL" id="JAZGQL010000005">
    <property type="protein sequence ID" value="MEE6306502.1"/>
    <property type="molecule type" value="Genomic_DNA"/>
</dbReference>
<dbReference type="InterPro" id="IPR047057">
    <property type="entry name" value="MerR_fam"/>
</dbReference>
<dbReference type="SMART" id="SM00422">
    <property type="entry name" value="HTH_MERR"/>
    <property type="match status" value="1"/>
</dbReference>
<dbReference type="SUPFAM" id="SSF46955">
    <property type="entry name" value="Putative DNA-binding domain"/>
    <property type="match status" value="1"/>
</dbReference>
<evidence type="ECO:0000313" key="4">
    <source>
        <dbReference type="Proteomes" id="UP001339911"/>
    </source>
</evidence>
<dbReference type="Proteomes" id="UP001339911">
    <property type="component" value="Unassembled WGS sequence"/>
</dbReference>
<comment type="caution">
    <text evidence="3">The sequence shown here is derived from an EMBL/GenBank/DDBJ whole genome shotgun (WGS) entry which is preliminary data.</text>
</comment>
<dbReference type="Gene3D" id="1.10.1660.10">
    <property type="match status" value="1"/>
</dbReference>
<keyword evidence="4" id="KW-1185">Reference proteome</keyword>
<evidence type="ECO:0000313" key="3">
    <source>
        <dbReference type="EMBL" id="MEE6306502.1"/>
    </source>
</evidence>
<name>A0ABU7S989_9ACTN</name>
<dbReference type="PANTHER" id="PTHR30204">
    <property type="entry name" value="REDOX-CYCLING DRUG-SENSING TRANSCRIPTIONAL ACTIVATOR SOXR"/>
    <property type="match status" value="1"/>
</dbReference>
<sequence length="126" mass="14028">MLIGELSRQTGVNTHQLRYYEAQGLLEPARGSGGYREYGADDVVTVTQIRRLLEAGLSTQEIRFLLPCATGSAPDLEPCPELLEMLRARLHGLDERIDTLARSRDALVDYIAVTERRVMTEEVPAA</sequence>
<evidence type="ECO:0000256" key="1">
    <source>
        <dbReference type="ARBA" id="ARBA00023125"/>
    </source>
</evidence>
<reference evidence="3 4" key="1">
    <citation type="submission" date="2024-01" db="EMBL/GenBank/DDBJ databases">
        <title>Genome insights into Plantactinospora veratri sp. nov.</title>
        <authorList>
            <person name="Wang L."/>
        </authorList>
    </citation>
    <scope>NUCLEOTIDE SEQUENCE [LARGE SCALE GENOMIC DNA]</scope>
    <source>
        <strain evidence="3 4">NEAU-FHS4</strain>
    </source>
</reference>
<keyword evidence="1" id="KW-0238">DNA-binding</keyword>
<proteinExistence type="predicted"/>
<dbReference type="PANTHER" id="PTHR30204:SF93">
    <property type="entry name" value="HTH MERR-TYPE DOMAIN-CONTAINING PROTEIN"/>
    <property type="match status" value="1"/>
</dbReference>
<dbReference type="PROSITE" id="PS00552">
    <property type="entry name" value="HTH_MERR_1"/>
    <property type="match status" value="1"/>
</dbReference>